<feature type="non-terminal residue" evidence="2">
    <location>
        <position position="1"/>
    </location>
</feature>
<dbReference type="Proteomes" id="UP000799436">
    <property type="component" value="Unassembled WGS sequence"/>
</dbReference>
<dbReference type="Gene3D" id="1.10.10.10">
    <property type="entry name" value="Winged helix-like DNA-binding domain superfamily/Winged helix DNA-binding domain"/>
    <property type="match status" value="1"/>
</dbReference>
<dbReference type="InterPro" id="IPR007526">
    <property type="entry name" value="SWIRM"/>
</dbReference>
<evidence type="ECO:0000313" key="2">
    <source>
        <dbReference type="EMBL" id="KAF2767533.1"/>
    </source>
</evidence>
<sequence length="113" mass="12741">DKDWRDIPDYSPSFDLLPPKSSLGCTWKGGPLDVRGDVDYDQLHPIEAEAATVLRLPPSTWLANKRRLFAARVNALKEGKTAFNRTMAQQALPIDVNKASRIQDAFEKLGWFD</sequence>
<dbReference type="SUPFAM" id="SSF46689">
    <property type="entry name" value="Homeodomain-like"/>
    <property type="match status" value="1"/>
</dbReference>
<dbReference type="EMBL" id="ML995855">
    <property type="protein sequence ID" value="KAF2767533.1"/>
    <property type="molecule type" value="Genomic_DNA"/>
</dbReference>
<reference evidence="2" key="1">
    <citation type="journal article" date="2020" name="Stud. Mycol.">
        <title>101 Dothideomycetes genomes: a test case for predicting lifestyles and emergence of pathogens.</title>
        <authorList>
            <person name="Haridas S."/>
            <person name="Albert R."/>
            <person name="Binder M."/>
            <person name="Bloem J."/>
            <person name="Labutti K."/>
            <person name="Salamov A."/>
            <person name="Andreopoulos B."/>
            <person name="Baker S."/>
            <person name="Barry K."/>
            <person name="Bills G."/>
            <person name="Bluhm B."/>
            <person name="Cannon C."/>
            <person name="Castanera R."/>
            <person name="Culley D."/>
            <person name="Daum C."/>
            <person name="Ezra D."/>
            <person name="Gonzalez J."/>
            <person name="Henrissat B."/>
            <person name="Kuo A."/>
            <person name="Liang C."/>
            <person name="Lipzen A."/>
            <person name="Lutzoni F."/>
            <person name="Magnuson J."/>
            <person name="Mondo S."/>
            <person name="Nolan M."/>
            <person name="Ohm R."/>
            <person name="Pangilinan J."/>
            <person name="Park H.-J."/>
            <person name="Ramirez L."/>
            <person name="Alfaro M."/>
            <person name="Sun H."/>
            <person name="Tritt A."/>
            <person name="Yoshinaga Y."/>
            <person name="Zwiers L.-H."/>
            <person name="Turgeon B."/>
            <person name="Goodwin S."/>
            <person name="Spatafora J."/>
            <person name="Crous P."/>
            <person name="Grigoriev I."/>
        </authorList>
    </citation>
    <scope>NUCLEOTIDE SEQUENCE</scope>
    <source>
        <strain evidence="2">CBS 116005</strain>
    </source>
</reference>
<accession>A0A6G1L3M5</accession>
<dbReference type="Pfam" id="PF04433">
    <property type="entry name" value="SWIRM"/>
    <property type="match status" value="1"/>
</dbReference>
<dbReference type="InterPro" id="IPR036388">
    <property type="entry name" value="WH-like_DNA-bd_sf"/>
</dbReference>
<dbReference type="AlphaFoldDB" id="A0A6G1L3M5"/>
<dbReference type="FunFam" id="1.10.10.10:FF:000087">
    <property type="entry name" value="Transcriptional adapter 2"/>
    <property type="match status" value="1"/>
</dbReference>
<dbReference type="GO" id="GO:0010468">
    <property type="term" value="P:regulation of gene expression"/>
    <property type="evidence" value="ECO:0007669"/>
    <property type="project" value="UniProtKB-ARBA"/>
</dbReference>
<gene>
    <name evidence="2" type="ORF">EJ03DRAFT_240724</name>
</gene>
<dbReference type="InterPro" id="IPR009057">
    <property type="entry name" value="Homeodomain-like_sf"/>
</dbReference>
<keyword evidence="3" id="KW-1185">Reference proteome</keyword>
<evidence type="ECO:0000259" key="1">
    <source>
        <dbReference type="PROSITE" id="PS50934"/>
    </source>
</evidence>
<evidence type="ECO:0000313" key="3">
    <source>
        <dbReference type="Proteomes" id="UP000799436"/>
    </source>
</evidence>
<protein>
    <recommendedName>
        <fullName evidence="1">SWIRM domain-containing protein</fullName>
    </recommendedName>
</protein>
<name>A0A6G1L3M5_9PEZI</name>
<dbReference type="PROSITE" id="PS50934">
    <property type="entry name" value="SWIRM"/>
    <property type="match status" value="1"/>
</dbReference>
<feature type="domain" description="SWIRM" evidence="1">
    <location>
        <begin position="23"/>
        <end position="113"/>
    </location>
</feature>
<dbReference type="OrthoDB" id="5598695at2759"/>
<feature type="non-terminal residue" evidence="2">
    <location>
        <position position="113"/>
    </location>
</feature>
<proteinExistence type="predicted"/>
<organism evidence="2 3">
    <name type="scientific">Teratosphaeria nubilosa</name>
    <dbReference type="NCBI Taxonomy" id="161662"/>
    <lineage>
        <taxon>Eukaryota</taxon>
        <taxon>Fungi</taxon>
        <taxon>Dikarya</taxon>
        <taxon>Ascomycota</taxon>
        <taxon>Pezizomycotina</taxon>
        <taxon>Dothideomycetes</taxon>
        <taxon>Dothideomycetidae</taxon>
        <taxon>Mycosphaerellales</taxon>
        <taxon>Teratosphaeriaceae</taxon>
        <taxon>Teratosphaeria</taxon>
    </lineage>
</organism>